<name>A0A9E5MKY5_9GAMM</name>
<keyword evidence="1" id="KW-0812">Transmembrane</keyword>
<keyword evidence="3" id="KW-1185">Reference proteome</keyword>
<keyword evidence="1" id="KW-1133">Transmembrane helix</keyword>
<feature type="transmembrane region" description="Helical" evidence="1">
    <location>
        <begin position="85"/>
        <end position="103"/>
    </location>
</feature>
<evidence type="ECO:0000256" key="1">
    <source>
        <dbReference type="SAM" id="Phobius"/>
    </source>
</evidence>
<comment type="caution">
    <text evidence="2">The sequence shown here is derived from an EMBL/GenBank/DDBJ whole genome shotgun (WGS) entry which is preliminary data.</text>
</comment>
<dbReference type="Proteomes" id="UP000787472">
    <property type="component" value="Unassembled WGS sequence"/>
</dbReference>
<dbReference type="AlphaFoldDB" id="A0A9E5MKY5"/>
<dbReference type="RefSeq" id="WP_167186086.1">
    <property type="nucleotide sequence ID" value="NZ_JAAONZ010000006.1"/>
</dbReference>
<accession>A0A9E5MKY5</accession>
<feature type="transmembrane region" description="Helical" evidence="1">
    <location>
        <begin position="6"/>
        <end position="23"/>
    </location>
</feature>
<gene>
    <name evidence="2" type="ORF">G8770_10825</name>
</gene>
<feature type="transmembrane region" description="Helical" evidence="1">
    <location>
        <begin position="30"/>
        <end position="49"/>
    </location>
</feature>
<dbReference type="EMBL" id="JAAONZ010000006">
    <property type="protein sequence ID" value="NHO66037.1"/>
    <property type="molecule type" value="Genomic_DNA"/>
</dbReference>
<reference evidence="2" key="1">
    <citation type="submission" date="2020-03" db="EMBL/GenBank/DDBJ databases">
        <authorList>
            <person name="Guo F."/>
        </authorList>
    </citation>
    <scope>NUCLEOTIDE SEQUENCE</scope>
    <source>
        <strain evidence="2">JCM 30134</strain>
    </source>
</reference>
<proteinExistence type="predicted"/>
<keyword evidence="1" id="KW-0472">Membrane</keyword>
<sequence>MTEENAFYAFTTLVLTLLTFLFRKNWSRHIVLILFLCLIIELAFFRPGVVYRQVMLSQEIVDKSESIKVDDAVRNYLHLTERNNLSIIILVLGLAVLSIHNNGKK</sequence>
<organism evidence="2 3">
    <name type="scientific">Pseudomaricurvus hydrocarbonicus</name>
    <dbReference type="NCBI Taxonomy" id="1470433"/>
    <lineage>
        <taxon>Bacteria</taxon>
        <taxon>Pseudomonadati</taxon>
        <taxon>Pseudomonadota</taxon>
        <taxon>Gammaproteobacteria</taxon>
        <taxon>Cellvibrionales</taxon>
        <taxon>Cellvibrionaceae</taxon>
        <taxon>Pseudomaricurvus</taxon>
    </lineage>
</organism>
<protein>
    <submittedName>
        <fullName evidence="2">Uncharacterized protein</fullName>
    </submittedName>
</protein>
<evidence type="ECO:0000313" key="3">
    <source>
        <dbReference type="Proteomes" id="UP000787472"/>
    </source>
</evidence>
<evidence type="ECO:0000313" key="2">
    <source>
        <dbReference type="EMBL" id="NHO66037.1"/>
    </source>
</evidence>